<evidence type="ECO:0000256" key="3">
    <source>
        <dbReference type="ARBA" id="ARBA00022679"/>
    </source>
</evidence>
<keyword evidence="7" id="KW-1185">Reference proteome</keyword>
<keyword evidence="2 6" id="KW-0489">Methyltransferase</keyword>
<keyword evidence="3 6" id="KW-0808">Transferase</keyword>
<evidence type="ECO:0000259" key="5">
    <source>
        <dbReference type="Pfam" id="PF22435"/>
    </source>
</evidence>
<dbReference type="InterPro" id="IPR053888">
    <property type="entry name" value="MRM3-like_sub_bind"/>
</dbReference>
<dbReference type="GO" id="GO:0032259">
    <property type="term" value="P:methylation"/>
    <property type="evidence" value="ECO:0007669"/>
    <property type="project" value="UniProtKB-KW"/>
</dbReference>
<dbReference type="InterPro" id="IPR051259">
    <property type="entry name" value="rRNA_Methyltransferase"/>
</dbReference>
<dbReference type="PANTHER" id="PTHR43191">
    <property type="entry name" value="RRNA METHYLTRANSFERASE 3"/>
    <property type="match status" value="1"/>
</dbReference>
<dbReference type="SUPFAM" id="SSF75217">
    <property type="entry name" value="alpha/beta knot"/>
    <property type="match status" value="1"/>
</dbReference>
<dbReference type="Gene3D" id="3.30.1330.30">
    <property type="match status" value="1"/>
</dbReference>
<dbReference type="SUPFAM" id="SSF55315">
    <property type="entry name" value="L30e-like"/>
    <property type="match status" value="1"/>
</dbReference>
<dbReference type="EMBL" id="FMYP01000001">
    <property type="protein sequence ID" value="SDB81801.1"/>
    <property type="molecule type" value="Genomic_DNA"/>
</dbReference>
<evidence type="ECO:0000313" key="6">
    <source>
        <dbReference type="EMBL" id="SDB81801.1"/>
    </source>
</evidence>
<reference evidence="6 7" key="1">
    <citation type="submission" date="2016-09" db="EMBL/GenBank/DDBJ databases">
        <authorList>
            <person name="Capua I."/>
            <person name="De Benedictis P."/>
            <person name="Joannis T."/>
            <person name="Lombin L.H."/>
            <person name="Cattoli G."/>
        </authorList>
    </citation>
    <scope>NUCLEOTIDE SEQUENCE [LARGE SCALE GENOMIC DNA]</scope>
    <source>
        <strain evidence="6 7">A7P-90m</strain>
    </source>
</reference>
<protein>
    <submittedName>
        <fullName evidence="6">RNA methyltransferase, TrmH family</fullName>
    </submittedName>
</protein>
<dbReference type="Pfam" id="PF22435">
    <property type="entry name" value="MRM3-like_sub_bind"/>
    <property type="match status" value="1"/>
</dbReference>
<accession>A0A1G6GIH0</accession>
<dbReference type="InterPro" id="IPR029028">
    <property type="entry name" value="Alpha/beta_knot_MTases"/>
</dbReference>
<dbReference type="GO" id="GO:0008173">
    <property type="term" value="F:RNA methyltransferase activity"/>
    <property type="evidence" value="ECO:0007669"/>
    <property type="project" value="InterPro"/>
</dbReference>
<dbReference type="Gene3D" id="3.40.1280.10">
    <property type="match status" value="1"/>
</dbReference>
<organism evidence="6 7">
    <name type="scientific">Williamwhitmania taraxaci</name>
    <dbReference type="NCBI Taxonomy" id="1640674"/>
    <lineage>
        <taxon>Bacteria</taxon>
        <taxon>Pseudomonadati</taxon>
        <taxon>Bacteroidota</taxon>
        <taxon>Bacteroidia</taxon>
        <taxon>Bacteroidales</taxon>
        <taxon>Williamwhitmaniaceae</taxon>
        <taxon>Williamwhitmania</taxon>
    </lineage>
</organism>
<dbReference type="STRING" id="1640674.SAMN05216323_1001117"/>
<dbReference type="InterPro" id="IPR029026">
    <property type="entry name" value="tRNA_m1G_MTases_N"/>
</dbReference>
<feature type="domain" description="tRNA/rRNA methyltransferase SpoU type" evidence="4">
    <location>
        <begin position="118"/>
        <end position="259"/>
    </location>
</feature>
<evidence type="ECO:0000259" key="4">
    <source>
        <dbReference type="Pfam" id="PF00588"/>
    </source>
</evidence>
<comment type="similarity">
    <text evidence="1">Belongs to the class IV-like SAM-binding methyltransferase superfamily. RNA methyltransferase TrmH family.</text>
</comment>
<dbReference type="AlphaFoldDB" id="A0A1G6GIH0"/>
<dbReference type="GO" id="GO:0003723">
    <property type="term" value="F:RNA binding"/>
    <property type="evidence" value="ECO:0007669"/>
    <property type="project" value="InterPro"/>
</dbReference>
<dbReference type="Proteomes" id="UP000199452">
    <property type="component" value="Unassembled WGS sequence"/>
</dbReference>
<dbReference type="GO" id="GO:0006396">
    <property type="term" value="P:RNA processing"/>
    <property type="evidence" value="ECO:0007669"/>
    <property type="project" value="InterPro"/>
</dbReference>
<gene>
    <name evidence="6" type="ORF">SAMN05216323_1001117</name>
</gene>
<dbReference type="Pfam" id="PF00588">
    <property type="entry name" value="SpoU_methylase"/>
    <property type="match status" value="1"/>
</dbReference>
<dbReference type="CDD" id="cd18109">
    <property type="entry name" value="SpoU-like_RNA-MTase"/>
    <property type="match status" value="1"/>
</dbReference>
<sequence>MNKRICNFDQYLTQMLTKNEIKRIVSLKQKKFRQEENLFMAEGEKLIVELIAAGLNPQNIYMLEGYVNHTSILNNPTTLVISEMEMGRISNLTTPASTLAVFHMPKYHLNSAEIKEQLVIALDDIQDPGNLGTIIRLCVWFGVTNLVCSTETVDCYNPKVVQASMGALAKVKIHYTNLSNLLEVMQSNGIPIFGTFLEGENLYQSHLPKNGIIVMGNEGNGISKNVENIISNKITIPAFTNDPAGAESLNVATATAIILSEFRRNGFTD</sequence>
<name>A0A1G6GIH0_9BACT</name>
<dbReference type="PANTHER" id="PTHR43191:SF2">
    <property type="entry name" value="RRNA METHYLTRANSFERASE 3, MITOCHONDRIAL"/>
    <property type="match status" value="1"/>
</dbReference>
<dbReference type="InterPro" id="IPR029064">
    <property type="entry name" value="Ribosomal_eL30-like_sf"/>
</dbReference>
<dbReference type="RefSeq" id="WP_244500646.1">
    <property type="nucleotide sequence ID" value="NZ_FMYP01000001.1"/>
</dbReference>
<evidence type="ECO:0000256" key="1">
    <source>
        <dbReference type="ARBA" id="ARBA00007228"/>
    </source>
</evidence>
<evidence type="ECO:0000313" key="7">
    <source>
        <dbReference type="Proteomes" id="UP000199452"/>
    </source>
</evidence>
<proteinExistence type="inferred from homology"/>
<evidence type="ECO:0000256" key="2">
    <source>
        <dbReference type="ARBA" id="ARBA00022603"/>
    </source>
</evidence>
<dbReference type="InterPro" id="IPR001537">
    <property type="entry name" value="SpoU_MeTrfase"/>
</dbReference>
<feature type="domain" description="MRM3-like substrate binding" evidence="5">
    <location>
        <begin position="19"/>
        <end position="100"/>
    </location>
</feature>